<gene>
    <name evidence="1" type="ORF">HPB52_009862</name>
</gene>
<dbReference type="InterPro" id="IPR032675">
    <property type="entry name" value="LRR_dom_sf"/>
</dbReference>
<dbReference type="Proteomes" id="UP000821837">
    <property type="component" value="Unassembled WGS sequence"/>
</dbReference>
<evidence type="ECO:0000313" key="1">
    <source>
        <dbReference type="EMBL" id="KAH7943657.1"/>
    </source>
</evidence>
<reference evidence="1" key="1">
    <citation type="journal article" date="2020" name="Cell">
        <title>Large-Scale Comparative Analyses of Tick Genomes Elucidate Their Genetic Diversity and Vector Capacities.</title>
        <authorList>
            <consortium name="Tick Genome and Microbiome Consortium (TIGMIC)"/>
            <person name="Jia N."/>
            <person name="Wang J."/>
            <person name="Shi W."/>
            <person name="Du L."/>
            <person name="Sun Y."/>
            <person name="Zhan W."/>
            <person name="Jiang J.F."/>
            <person name="Wang Q."/>
            <person name="Zhang B."/>
            <person name="Ji P."/>
            <person name="Bell-Sakyi L."/>
            <person name="Cui X.M."/>
            <person name="Yuan T.T."/>
            <person name="Jiang B.G."/>
            <person name="Yang W.F."/>
            <person name="Lam T.T."/>
            <person name="Chang Q.C."/>
            <person name="Ding S.J."/>
            <person name="Wang X.J."/>
            <person name="Zhu J.G."/>
            <person name="Ruan X.D."/>
            <person name="Zhao L."/>
            <person name="Wei J.T."/>
            <person name="Ye R.Z."/>
            <person name="Que T.C."/>
            <person name="Du C.H."/>
            <person name="Zhou Y.H."/>
            <person name="Cheng J.X."/>
            <person name="Dai P.F."/>
            <person name="Guo W.B."/>
            <person name="Han X.H."/>
            <person name="Huang E.J."/>
            <person name="Li L.F."/>
            <person name="Wei W."/>
            <person name="Gao Y.C."/>
            <person name="Liu J.Z."/>
            <person name="Shao H.Z."/>
            <person name="Wang X."/>
            <person name="Wang C.C."/>
            <person name="Yang T.C."/>
            <person name="Huo Q.B."/>
            <person name="Li W."/>
            <person name="Chen H.Y."/>
            <person name="Chen S.E."/>
            <person name="Zhou L.G."/>
            <person name="Ni X.B."/>
            <person name="Tian J.H."/>
            <person name="Sheng Y."/>
            <person name="Liu T."/>
            <person name="Pan Y.S."/>
            <person name="Xia L.Y."/>
            <person name="Li J."/>
            <person name="Zhao F."/>
            <person name="Cao W.C."/>
        </authorList>
    </citation>
    <scope>NUCLEOTIDE SEQUENCE</scope>
    <source>
        <strain evidence="1">Rsan-2018</strain>
    </source>
</reference>
<comment type="caution">
    <text evidence="1">The sequence shown here is derived from an EMBL/GenBank/DDBJ whole genome shotgun (WGS) entry which is preliminary data.</text>
</comment>
<dbReference type="SUPFAM" id="SSF52047">
    <property type="entry name" value="RNI-like"/>
    <property type="match status" value="2"/>
</dbReference>
<protein>
    <submittedName>
        <fullName evidence="1">Uncharacterized protein</fullName>
    </submittedName>
</protein>
<dbReference type="AlphaFoldDB" id="A0A9D4SS33"/>
<keyword evidence="2" id="KW-1185">Reference proteome</keyword>
<dbReference type="EMBL" id="JABSTV010001253">
    <property type="protein sequence ID" value="KAH7943657.1"/>
    <property type="molecule type" value="Genomic_DNA"/>
</dbReference>
<proteinExistence type="predicted"/>
<organism evidence="1 2">
    <name type="scientific">Rhipicephalus sanguineus</name>
    <name type="common">Brown dog tick</name>
    <name type="synonym">Ixodes sanguineus</name>
    <dbReference type="NCBI Taxonomy" id="34632"/>
    <lineage>
        <taxon>Eukaryota</taxon>
        <taxon>Metazoa</taxon>
        <taxon>Ecdysozoa</taxon>
        <taxon>Arthropoda</taxon>
        <taxon>Chelicerata</taxon>
        <taxon>Arachnida</taxon>
        <taxon>Acari</taxon>
        <taxon>Parasitiformes</taxon>
        <taxon>Ixodida</taxon>
        <taxon>Ixodoidea</taxon>
        <taxon>Ixodidae</taxon>
        <taxon>Rhipicephalinae</taxon>
        <taxon>Rhipicephalus</taxon>
        <taxon>Rhipicephalus</taxon>
    </lineage>
</organism>
<sequence length="576" mass="65402">MAVNANDVTVHLSVNEEVSYLIQQLDALNPYTVNELSLRNCVPGEQAELCTQISRCVRLRRLSCVGCVLQPSRLVMLMLEDLRYLQHLELSLLEDSEVVVDSEIKSMRTIAAQMRGVNPYHSLRRMYVEVGGDRNFEILSELLVFCPNLTDLHVHFVRGTFSNALADCRRLHEQLAQLETFTFTSERPASVPFAYEWDPSLTFTTSATVCANVRHDRAHDWFSCVEMNHLVFRRDRAVLLPKQLVVFAAGDFQAGTSSWEASRRHNWAQVRELCLLLIPPRPSLVTYPRAGTAWHDYLAHLFFGLDSIAELNVSSFHFSLDIDLKRLLKDNPLWSRLLALSVTPCWFPTQSSVRLLLSACPNLKDLDVRVGSRGGYLRCTSCYNVLYSTVPVHELSDAPMFLSTSITKLTLCDVTYNVLLWYFQTCRAATTLRLLEWSFVHRLHFGYLCELLGERVSVRCLVLQHQCLAINDHHLQASLCRMTRLQHLCLLTSMEVSDSDAAQCVRDCVARSAQLTCVHIHYRNDTEGSEQRITWLKRCQDDVLLGGGPCFACCSTATFIGLVKPVNRDCEAHPQA</sequence>
<reference evidence="1" key="2">
    <citation type="submission" date="2021-09" db="EMBL/GenBank/DDBJ databases">
        <authorList>
            <person name="Jia N."/>
            <person name="Wang J."/>
            <person name="Shi W."/>
            <person name="Du L."/>
            <person name="Sun Y."/>
            <person name="Zhan W."/>
            <person name="Jiang J."/>
            <person name="Wang Q."/>
            <person name="Zhang B."/>
            <person name="Ji P."/>
            <person name="Sakyi L.B."/>
            <person name="Cui X."/>
            <person name="Yuan T."/>
            <person name="Jiang B."/>
            <person name="Yang W."/>
            <person name="Lam T.T.-Y."/>
            <person name="Chang Q."/>
            <person name="Ding S."/>
            <person name="Wang X."/>
            <person name="Zhu J."/>
            <person name="Ruan X."/>
            <person name="Zhao L."/>
            <person name="Wei J."/>
            <person name="Que T."/>
            <person name="Du C."/>
            <person name="Cheng J."/>
            <person name="Dai P."/>
            <person name="Han X."/>
            <person name="Huang E."/>
            <person name="Gao Y."/>
            <person name="Liu J."/>
            <person name="Shao H."/>
            <person name="Ye R."/>
            <person name="Li L."/>
            <person name="Wei W."/>
            <person name="Wang X."/>
            <person name="Wang C."/>
            <person name="Huo Q."/>
            <person name="Li W."/>
            <person name="Guo W."/>
            <person name="Chen H."/>
            <person name="Chen S."/>
            <person name="Zhou L."/>
            <person name="Zhou L."/>
            <person name="Ni X."/>
            <person name="Tian J."/>
            <person name="Zhou Y."/>
            <person name="Sheng Y."/>
            <person name="Liu T."/>
            <person name="Pan Y."/>
            <person name="Xia L."/>
            <person name="Li J."/>
            <person name="Zhao F."/>
            <person name="Cao W."/>
        </authorList>
    </citation>
    <scope>NUCLEOTIDE SEQUENCE</scope>
    <source>
        <strain evidence="1">Rsan-2018</strain>
        <tissue evidence="1">Larvae</tissue>
    </source>
</reference>
<dbReference type="Gene3D" id="3.80.10.10">
    <property type="entry name" value="Ribonuclease Inhibitor"/>
    <property type="match status" value="1"/>
</dbReference>
<name>A0A9D4SS33_RHISA</name>
<dbReference type="VEuPathDB" id="VectorBase:RSAN_042591"/>
<accession>A0A9D4SS33</accession>
<evidence type="ECO:0000313" key="2">
    <source>
        <dbReference type="Proteomes" id="UP000821837"/>
    </source>
</evidence>